<dbReference type="AlphaFoldDB" id="A0A9P0K945"/>
<dbReference type="Proteomes" id="UP001152888">
    <property type="component" value="Unassembled WGS sequence"/>
</dbReference>
<comment type="caution">
    <text evidence="1">The sequence shown here is derived from an EMBL/GenBank/DDBJ whole genome shotgun (WGS) entry which is preliminary data.</text>
</comment>
<sequence>MSPLFPKAAKFRQRVLAKAWKQKSEELELEYYKAVMNNQQSLTQAEENADENSVCFPNTECSFEADVV</sequence>
<evidence type="ECO:0000313" key="2">
    <source>
        <dbReference type="Proteomes" id="UP001152888"/>
    </source>
</evidence>
<name>A0A9P0K945_ACAOB</name>
<reference evidence="1" key="1">
    <citation type="submission" date="2022-03" db="EMBL/GenBank/DDBJ databases">
        <authorList>
            <person name="Sayadi A."/>
        </authorList>
    </citation>
    <scope>NUCLEOTIDE SEQUENCE</scope>
</reference>
<accession>A0A9P0K945</accession>
<dbReference type="EMBL" id="CAKOFQ010006752">
    <property type="protein sequence ID" value="CAH1968442.1"/>
    <property type="molecule type" value="Genomic_DNA"/>
</dbReference>
<protein>
    <submittedName>
        <fullName evidence="1">Uncharacterized protein</fullName>
    </submittedName>
</protein>
<gene>
    <name evidence="1" type="ORF">ACAOBT_LOCUS7846</name>
</gene>
<proteinExistence type="predicted"/>
<evidence type="ECO:0000313" key="1">
    <source>
        <dbReference type="EMBL" id="CAH1968442.1"/>
    </source>
</evidence>
<organism evidence="1 2">
    <name type="scientific">Acanthoscelides obtectus</name>
    <name type="common">Bean weevil</name>
    <name type="synonym">Bruchus obtectus</name>
    <dbReference type="NCBI Taxonomy" id="200917"/>
    <lineage>
        <taxon>Eukaryota</taxon>
        <taxon>Metazoa</taxon>
        <taxon>Ecdysozoa</taxon>
        <taxon>Arthropoda</taxon>
        <taxon>Hexapoda</taxon>
        <taxon>Insecta</taxon>
        <taxon>Pterygota</taxon>
        <taxon>Neoptera</taxon>
        <taxon>Endopterygota</taxon>
        <taxon>Coleoptera</taxon>
        <taxon>Polyphaga</taxon>
        <taxon>Cucujiformia</taxon>
        <taxon>Chrysomeloidea</taxon>
        <taxon>Chrysomelidae</taxon>
        <taxon>Bruchinae</taxon>
        <taxon>Bruchini</taxon>
        <taxon>Acanthoscelides</taxon>
    </lineage>
</organism>
<keyword evidence="2" id="KW-1185">Reference proteome</keyword>